<evidence type="ECO:0000256" key="4">
    <source>
        <dbReference type="ARBA" id="ARBA00022989"/>
    </source>
</evidence>
<accession>A0A1M6PD99</accession>
<dbReference type="Proteomes" id="UP000184465">
    <property type="component" value="Unassembled WGS sequence"/>
</dbReference>
<evidence type="ECO:0000256" key="2">
    <source>
        <dbReference type="ARBA" id="ARBA00009142"/>
    </source>
</evidence>
<evidence type="ECO:0000256" key="6">
    <source>
        <dbReference type="RuleBase" id="RU363041"/>
    </source>
</evidence>
<feature type="transmembrane region" description="Helical" evidence="6">
    <location>
        <begin position="7"/>
        <end position="31"/>
    </location>
</feature>
<evidence type="ECO:0000256" key="1">
    <source>
        <dbReference type="ARBA" id="ARBA00004141"/>
    </source>
</evidence>
<comment type="similarity">
    <text evidence="2 6">Belongs to the 4-toluene sulfonate uptake permease (TSUP) (TC 2.A.102) family.</text>
</comment>
<sequence>MLFSIIGFFSGIISGMGIGGGTILIPALILFTNLKQQQAQSVNLFTFIPIALVAVITHIKNKNIEKKVWIPLTLTGIIGAYLGAKLAVNLSSNLLRKSFGIFLFFMAIYQFFYKEKKPHK</sequence>
<dbReference type="PANTHER" id="PTHR43701:SF2">
    <property type="entry name" value="MEMBRANE TRANSPORTER PROTEIN YJNA-RELATED"/>
    <property type="match status" value="1"/>
</dbReference>
<gene>
    <name evidence="7" type="ORF">SAMN02745912_02114</name>
</gene>
<feature type="transmembrane region" description="Helical" evidence="6">
    <location>
        <begin position="37"/>
        <end position="56"/>
    </location>
</feature>
<keyword evidence="4 6" id="KW-1133">Transmembrane helix</keyword>
<name>A0A1M6PD99_PARC5</name>
<reference evidence="7 8" key="1">
    <citation type="submission" date="2016-11" db="EMBL/GenBank/DDBJ databases">
        <authorList>
            <person name="Jaros S."/>
            <person name="Januszkiewicz K."/>
            <person name="Wedrychowicz H."/>
        </authorList>
    </citation>
    <scope>NUCLEOTIDE SEQUENCE [LARGE SCALE GENOMIC DNA]</scope>
    <source>
        <strain evidence="7 8">DSM 15212</strain>
    </source>
</reference>
<evidence type="ECO:0000256" key="3">
    <source>
        <dbReference type="ARBA" id="ARBA00022692"/>
    </source>
</evidence>
<dbReference type="EMBL" id="FRAG01000023">
    <property type="protein sequence ID" value="SHK05897.1"/>
    <property type="molecule type" value="Genomic_DNA"/>
</dbReference>
<dbReference type="InterPro" id="IPR002781">
    <property type="entry name" value="TM_pro_TauE-like"/>
</dbReference>
<dbReference type="GO" id="GO:0005886">
    <property type="term" value="C:plasma membrane"/>
    <property type="evidence" value="ECO:0007669"/>
    <property type="project" value="UniProtKB-SubCell"/>
</dbReference>
<organism evidence="7 8">
    <name type="scientific">Paramaledivibacter caminithermalis (strain DSM 15212 / CIP 107654 / DViRD3)</name>
    <name type="common">Clostridium caminithermale</name>
    <dbReference type="NCBI Taxonomy" id="1121301"/>
    <lineage>
        <taxon>Bacteria</taxon>
        <taxon>Bacillati</taxon>
        <taxon>Bacillota</taxon>
        <taxon>Clostridia</taxon>
        <taxon>Peptostreptococcales</taxon>
        <taxon>Caminicellaceae</taxon>
        <taxon>Paramaledivibacter</taxon>
    </lineage>
</organism>
<dbReference type="Gene3D" id="1.20.120.1220">
    <property type="match status" value="1"/>
</dbReference>
<keyword evidence="5 6" id="KW-0472">Membrane</keyword>
<feature type="transmembrane region" description="Helical" evidence="6">
    <location>
        <begin position="68"/>
        <end position="88"/>
    </location>
</feature>
<dbReference type="OrthoDB" id="25340at2"/>
<keyword evidence="3 6" id="KW-0812">Transmembrane</keyword>
<protein>
    <recommendedName>
        <fullName evidence="6">Probable membrane transporter protein</fullName>
    </recommendedName>
</protein>
<proteinExistence type="inferred from homology"/>
<comment type="subcellular location">
    <subcellularLocation>
        <location evidence="6">Cell membrane</location>
        <topology evidence="6">Multi-pass membrane protein</topology>
    </subcellularLocation>
    <subcellularLocation>
        <location evidence="1">Membrane</location>
        <topology evidence="1">Multi-pass membrane protein</topology>
    </subcellularLocation>
</comment>
<dbReference type="InterPro" id="IPR051598">
    <property type="entry name" value="TSUP/Inactive_protease-like"/>
</dbReference>
<dbReference type="PANTHER" id="PTHR43701">
    <property type="entry name" value="MEMBRANE TRANSPORTER PROTEIN MJ0441-RELATED"/>
    <property type="match status" value="1"/>
</dbReference>
<evidence type="ECO:0000313" key="8">
    <source>
        <dbReference type="Proteomes" id="UP000184465"/>
    </source>
</evidence>
<keyword evidence="8" id="KW-1185">Reference proteome</keyword>
<evidence type="ECO:0000313" key="7">
    <source>
        <dbReference type="EMBL" id="SHK05897.1"/>
    </source>
</evidence>
<feature type="transmembrane region" description="Helical" evidence="6">
    <location>
        <begin position="94"/>
        <end position="113"/>
    </location>
</feature>
<dbReference type="AlphaFoldDB" id="A0A1M6PD99"/>
<evidence type="ECO:0000256" key="5">
    <source>
        <dbReference type="ARBA" id="ARBA00023136"/>
    </source>
</evidence>
<keyword evidence="6" id="KW-1003">Cell membrane</keyword>
<dbReference type="STRING" id="1121301.SAMN02745912_02114"/>
<dbReference type="Pfam" id="PF01925">
    <property type="entry name" value="TauE"/>
    <property type="match status" value="1"/>
</dbReference>
<dbReference type="RefSeq" id="WP_073149641.1">
    <property type="nucleotide sequence ID" value="NZ_FRAG01000023.1"/>
</dbReference>